<dbReference type="InterPro" id="IPR027477">
    <property type="entry name" value="Succ_DH/fumarate_Rdtase_cat_sf"/>
</dbReference>
<dbReference type="SUPFAM" id="SSF56425">
    <property type="entry name" value="Succinate dehydrogenase/fumarate reductase flavoprotein, catalytic domain"/>
    <property type="match status" value="1"/>
</dbReference>
<name>A0A7U3UW59_9ACTN</name>
<dbReference type="GO" id="GO:0033765">
    <property type="term" value="F:steroid dehydrogenase activity, acting on the CH-CH group of donors"/>
    <property type="evidence" value="ECO:0007669"/>
    <property type="project" value="UniProtKB-ARBA"/>
</dbReference>
<feature type="domain" description="FAD-dependent oxidoreductase 2 FAD-binding" evidence="7">
    <location>
        <begin position="10"/>
        <end position="431"/>
    </location>
</feature>
<reference evidence="9 10" key="3">
    <citation type="journal article" date="2011" name="Nat. Chem. Biol.">
        <title>Reveromycin A biosynthesis uses RevG and RevJ for stereospecific spiroacetal formation.</title>
        <authorList>
            <person name="Takahashi S."/>
            <person name="Toyoda A."/>
            <person name="Sekiyama Y."/>
            <person name="Takagi H."/>
            <person name="Nogawa T."/>
            <person name="Uramoto M."/>
            <person name="Suzuki R."/>
            <person name="Koshino H."/>
            <person name="Kumano T."/>
            <person name="Panthee S."/>
            <person name="Dairi T."/>
            <person name="Ishikawa J."/>
            <person name="Ikeda H."/>
            <person name="Sakaki Y."/>
            <person name="Osada H."/>
        </authorList>
    </citation>
    <scope>NUCLEOTIDE SEQUENCE [LARGE SCALE GENOMIC DNA]</scope>
    <source>
        <strain evidence="9 10">SN-593</strain>
    </source>
</reference>
<dbReference type="FunFam" id="3.90.700.10:FF:000005">
    <property type="entry name" value="Succinate dehydrogenase flavoprotein subunit"/>
    <property type="match status" value="1"/>
</dbReference>
<dbReference type="PRINTS" id="PR00368">
    <property type="entry name" value="FADPNR"/>
</dbReference>
<evidence type="ECO:0000313" key="9">
    <source>
        <dbReference type="EMBL" id="BBA99851.1"/>
    </source>
</evidence>
<evidence type="ECO:0000256" key="2">
    <source>
        <dbReference type="ARBA" id="ARBA00022630"/>
    </source>
</evidence>
<keyword evidence="10" id="KW-1185">Reference proteome</keyword>
<dbReference type="KEGG" id="arev:RVR_6654"/>
<dbReference type="InterPro" id="IPR015939">
    <property type="entry name" value="Fum_Rdtase/Succ_DH_flav-like_C"/>
</dbReference>
<evidence type="ECO:0000256" key="6">
    <source>
        <dbReference type="SAM" id="MobiDB-lite"/>
    </source>
</evidence>
<dbReference type="InterPro" id="IPR036188">
    <property type="entry name" value="FAD/NAD-bd_sf"/>
</dbReference>
<reference evidence="9 10" key="4">
    <citation type="journal article" date="2020" name="Sci. Rep.">
        <title>beta-carboline chemical signals induce reveromycin production through a LuxR family regulator in Streptomyces sp. SN-593.</title>
        <authorList>
            <person name="Panthee S."/>
            <person name="Kito N."/>
            <person name="Hayashi T."/>
            <person name="Shimizu T."/>
            <person name="Ishikawa J."/>
            <person name="Hamamoto H."/>
            <person name="Osada H."/>
            <person name="Takahashi S."/>
        </authorList>
    </citation>
    <scope>NUCLEOTIDE SEQUENCE [LARGE SCALE GENOMIC DNA]</scope>
    <source>
        <strain evidence="9 10">SN-593</strain>
    </source>
</reference>
<dbReference type="SUPFAM" id="SSF46977">
    <property type="entry name" value="Succinate dehydrogenase/fumarate reductase flavoprotein C-terminal domain"/>
    <property type="match status" value="1"/>
</dbReference>
<gene>
    <name evidence="9" type="ORF">RVR_6654</name>
</gene>
<protein>
    <submittedName>
        <fullName evidence="9">Putative succinate dehydrogenase flavoprotein subunit</fullName>
    </submittedName>
</protein>
<sequence length="670" mass="71632">MANVERHAYDVVVVGAGGAGLRAAIEARAQGLRTAVICKSLFGKAHTVMAEGGIAASMGNVNSGDNWQVHFRDTMRGGKFLNHWRMAELHAKEAPDRVWELETWGALFDRTADGRISQRNFGGHEYPRLAHVGDRTGLELIRTLQQKIVSLQQEDHAAGGSYESGLRVFQECTVTRVLKGPGGEVAGVFGYVRESGRLFVIDAPAVVLATGGIGKSFKVTSNSWEYTGDGHALALLAGAPLINMEFIQFHPTGMVWPPSVKGILVTESVRGDGGVLRNSEGERFMFGYVPDVFKEKYAQSEEEADGWYSDPDRHRRPPELLPRDEVARAINSEVKAGRGSPHGGVYLDVSSRLTPEEITRRLPSMHHQFKELADVDITAEPMEVGPTCHYMMGGVEVDPDTAAATGVPGLFAAGEVAGGMHGSNRLGGNSLSDLLVFGRRAGLHAARHAAALGEGRPVADDAQIDEAAAEALRPFGVAEALAEALAGAGAEPGGAGPGGGTGGGTDGGTGTGTGTGTGGTVENPYTLHQELQQVMNDLVGIIRRAPEMEQALQRLAALRERAGRAGVEGHRQFNPGWHLAIDLRNMLLVSECVARAALERTESRGGHTRDDHPGMDRAWRKVNLVCELSDGAGGAVALRRSPTTPIRPDLLALFERDELRKYLTDEELDA</sequence>
<evidence type="ECO:0000256" key="4">
    <source>
        <dbReference type="ARBA" id="ARBA00023002"/>
    </source>
</evidence>
<keyword evidence="4" id="KW-0560">Oxidoreductase</keyword>
<proteinExistence type="predicted"/>
<dbReference type="Gene3D" id="3.50.50.60">
    <property type="entry name" value="FAD/NAD(P)-binding domain"/>
    <property type="match status" value="1"/>
</dbReference>
<keyword evidence="3" id="KW-0274">FAD</keyword>
<dbReference type="FunFam" id="3.50.50.60:FF:000026">
    <property type="entry name" value="Succinate dehydrogenase flavoprotein subunit"/>
    <property type="match status" value="1"/>
</dbReference>
<reference evidence="9 10" key="1">
    <citation type="journal article" date="2010" name="J. Bacteriol.">
        <title>Biochemical characterization of a novel indole prenyltransferase from Streptomyces sp. SN-593.</title>
        <authorList>
            <person name="Takahashi S."/>
            <person name="Takagi H."/>
            <person name="Toyoda A."/>
            <person name="Uramoto M."/>
            <person name="Nogawa T."/>
            <person name="Ueki M."/>
            <person name="Sakaki Y."/>
            <person name="Osada H."/>
        </authorList>
    </citation>
    <scope>NUCLEOTIDE SEQUENCE [LARGE SCALE GENOMIC DNA]</scope>
    <source>
        <strain evidence="9 10">SN-593</strain>
    </source>
</reference>
<dbReference type="PIRSF" id="PIRSF000171">
    <property type="entry name" value="SDHA_APRA_LASPO"/>
    <property type="match status" value="1"/>
</dbReference>
<feature type="domain" description="Fumarate reductase/succinate dehydrogenase flavoprotein-like C-terminal" evidence="8">
    <location>
        <begin position="528"/>
        <end position="629"/>
    </location>
</feature>
<accession>A0A7U3UW59</accession>
<dbReference type="Proteomes" id="UP000595703">
    <property type="component" value="Chromosome"/>
</dbReference>
<organism evidence="9 10">
    <name type="scientific">Actinacidiphila reveromycinica</name>
    <dbReference type="NCBI Taxonomy" id="659352"/>
    <lineage>
        <taxon>Bacteria</taxon>
        <taxon>Bacillati</taxon>
        <taxon>Actinomycetota</taxon>
        <taxon>Actinomycetes</taxon>
        <taxon>Kitasatosporales</taxon>
        <taxon>Streptomycetaceae</taxon>
        <taxon>Actinacidiphila</taxon>
    </lineage>
</organism>
<dbReference type="PANTHER" id="PTHR11632:SF51">
    <property type="entry name" value="SUCCINATE DEHYDROGENASE [UBIQUINONE] FLAVOPROTEIN SUBUNIT, MITOCHONDRIAL"/>
    <property type="match status" value="1"/>
</dbReference>
<dbReference type="NCBIfam" id="NF005866">
    <property type="entry name" value="PRK07803.1"/>
    <property type="match status" value="1"/>
</dbReference>
<feature type="active site" description="Proton acceptor" evidence="5">
    <location>
        <position position="323"/>
    </location>
</feature>
<dbReference type="AlphaFoldDB" id="A0A7U3UW59"/>
<dbReference type="InterPro" id="IPR037099">
    <property type="entry name" value="Fum_R/Succ_DH_flav-like_C_sf"/>
</dbReference>
<dbReference type="EMBL" id="AP018365">
    <property type="protein sequence ID" value="BBA99851.1"/>
    <property type="molecule type" value="Genomic_DNA"/>
</dbReference>
<feature type="compositionally biased region" description="Gly residues" evidence="6">
    <location>
        <begin position="490"/>
        <end position="519"/>
    </location>
</feature>
<evidence type="ECO:0000259" key="8">
    <source>
        <dbReference type="Pfam" id="PF02910"/>
    </source>
</evidence>
<dbReference type="SUPFAM" id="SSF51905">
    <property type="entry name" value="FAD/NAD(P)-binding domain"/>
    <property type="match status" value="1"/>
</dbReference>
<dbReference type="PANTHER" id="PTHR11632">
    <property type="entry name" value="SUCCINATE DEHYDROGENASE 2 FLAVOPROTEIN SUBUNIT"/>
    <property type="match status" value="1"/>
</dbReference>
<evidence type="ECO:0000259" key="7">
    <source>
        <dbReference type="Pfam" id="PF00890"/>
    </source>
</evidence>
<dbReference type="Gene3D" id="3.90.700.10">
    <property type="entry name" value="Succinate dehydrogenase/fumarate reductase flavoprotein, catalytic domain"/>
    <property type="match status" value="1"/>
</dbReference>
<evidence type="ECO:0000256" key="3">
    <source>
        <dbReference type="ARBA" id="ARBA00022827"/>
    </source>
</evidence>
<evidence type="ECO:0000313" key="10">
    <source>
        <dbReference type="Proteomes" id="UP000595703"/>
    </source>
</evidence>
<feature type="region of interest" description="Disordered" evidence="6">
    <location>
        <begin position="488"/>
        <end position="519"/>
    </location>
</feature>
<comment type="cofactor">
    <cofactor evidence="1">
        <name>FAD</name>
        <dbReference type="ChEBI" id="CHEBI:57692"/>
    </cofactor>
</comment>
<dbReference type="Pfam" id="PF00890">
    <property type="entry name" value="FAD_binding_2"/>
    <property type="match status" value="1"/>
</dbReference>
<dbReference type="InterPro" id="IPR030664">
    <property type="entry name" value="SdhA/FrdA/AprA"/>
</dbReference>
<dbReference type="RefSeq" id="WP_202235867.1">
    <property type="nucleotide sequence ID" value="NZ_AP018365.1"/>
</dbReference>
<dbReference type="Gene3D" id="1.20.58.100">
    <property type="entry name" value="Fumarate reductase/succinate dehydrogenase flavoprotein-like, C-terminal domain"/>
    <property type="match status" value="1"/>
</dbReference>
<evidence type="ECO:0000256" key="1">
    <source>
        <dbReference type="ARBA" id="ARBA00001974"/>
    </source>
</evidence>
<reference evidence="9 10" key="2">
    <citation type="journal article" date="2011" name="J. Antibiot.">
        <title>Furaquinocins I and J: novel polyketide isoprenoid hybrid compounds from Streptomyces reveromyceticus SN-593.</title>
        <authorList>
            <person name="Panthee S."/>
            <person name="Takahashi S."/>
            <person name="Takagi H."/>
            <person name="Nogawa T."/>
            <person name="Oowada E."/>
            <person name="Uramoto M."/>
            <person name="Osada H."/>
        </authorList>
    </citation>
    <scope>NUCLEOTIDE SEQUENCE [LARGE SCALE GENOMIC DNA]</scope>
    <source>
        <strain evidence="9 10">SN-593</strain>
    </source>
</reference>
<dbReference type="InterPro" id="IPR003953">
    <property type="entry name" value="FAD-dep_OxRdtase_2_FAD-bd"/>
</dbReference>
<dbReference type="Pfam" id="PF02910">
    <property type="entry name" value="Succ_DH_flav_C"/>
    <property type="match status" value="1"/>
</dbReference>
<evidence type="ECO:0000256" key="5">
    <source>
        <dbReference type="PIRSR" id="PIRSR000171-1"/>
    </source>
</evidence>
<keyword evidence="2" id="KW-0285">Flavoprotein</keyword>